<dbReference type="EMBL" id="JBHSDR010000006">
    <property type="protein sequence ID" value="MFC4295780.1"/>
    <property type="molecule type" value="Genomic_DNA"/>
</dbReference>
<dbReference type="Pfam" id="PF10755">
    <property type="entry name" value="DUF2585"/>
    <property type="match status" value="1"/>
</dbReference>
<keyword evidence="3 5" id="KW-1133">Transmembrane helix</keyword>
<organism evidence="6 7">
    <name type="scientific">Novosphingobium tardum</name>
    <dbReference type="NCBI Taxonomy" id="1538021"/>
    <lineage>
        <taxon>Bacteria</taxon>
        <taxon>Pseudomonadati</taxon>
        <taxon>Pseudomonadota</taxon>
        <taxon>Alphaproteobacteria</taxon>
        <taxon>Sphingomonadales</taxon>
        <taxon>Sphingomonadaceae</taxon>
        <taxon>Novosphingobium</taxon>
    </lineage>
</organism>
<name>A0ABV8RSY0_9SPHN</name>
<sequence length="198" mass="21835">MTAPASLLPRRAGWFAALAIGLATGAILLAMGRSAICACGTVKLWHGVVQSSENSQHIADWYSFSHVIHGLLFYFFAHLLWRRWKLLGGRPTSWALPIAVAFEAFWELLENSPIIIDRYRAVTVSFGYVGDSVVNSLSDIGFMVVGFVLASRLPVWASVVLAIAFELFTLAMIRDNLTLNILMLVWPLDAVRAWQAAG</sequence>
<dbReference type="RefSeq" id="WP_379539245.1">
    <property type="nucleotide sequence ID" value="NZ_JBHSDR010000006.1"/>
</dbReference>
<dbReference type="InterPro" id="IPR019691">
    <property type="entry name" value="DUF2585"/>
</dbReference>
<protein>
    <recommendedName>
        <fullName evidence="5">UPF0314 protein ACFO0A_12010</fullName>
    </recommendedName>
</protein>
<comment type="caution">
    <text evidence="5">Lacks conserved residue(s) required for the propagation of feature annotation.</text>
</comment>
<evidence type="ECO:0000313" key="7">
    <source>
        <dbReference type="Proteomes" id="UP001595828"/>
    </source>
</evidence>
<comment type="similarity">
    <text evidence="5">Belongs to the UPF0314 family.</text>
</comment>
<comment type="caution">
    <text evidence="6">The sequence shown here is derived from an EMBL/GenBank/DDBJ whole genome shotgun (WGS) entry which is preliminary data.</text>
</comment>
<keyword evidence="7" id="KW-1185">Reference proteome</keyword>
<feature type="transmembrane region" description="Helical" evidence="5">
    <location>
        <begin position="61"/>
        <end position="81"/>
    </location>
</feature>
<dbReference type="NCBIfam" id="NF002099">
    <property type="entry name" value="PRK00944.1"/>
    <property type="match status" value="1"/>
</dbReference>
<proteinExistence type="inferred from homology"/>
<evidence type="ECO:0000256" key="1">
    <source>
        <dbReference type="ARBA" id="ARBA00022475"/>
    </source>
</evidence>
<gene>
    <name evidence="6" type="ORF">ACFO0A_12010</name>
</gene>
<evidence type="ECO:0000256" key="4">
    <source>
        <dbReference type="ARBA" id="ARBA00023136"/>
    </source>
</evidence>
<dbReference type="HAMAP" id="MF_01514">
    <property type="entry name" value="UPF0314"/>
    <property type="match status" value="1"/>
</dbReference>
<keyword evidence="4 5" id="KW-0472">Membrane</keyword>
<evidence type="ECO:0000313" key="6">
    <source>
        <dbReference type="EMBL" id="MFC4295780.1"/>
    </source>
</evidence>
<evidence type="ECO:0000256" key="5">
    <source>
        <dbReference type="HAMAP-Rule" id="MF_01514"/>
    </source>
</evidence>
<keyword evidence="2 5" id="KW-0812">Transmembrane</keyword>
<comment type="subcellular location">
    <subcellularLocation>
        <location evidence="5">Cell membrane</location>
        <topology evidence="5">Multi-pass membrane protein</topology>
    </subcellularLocation>
</comment>
<accession>A0ABV8RSY0</accession>
<evidence type="ECO:0000256" key="2">
    <source>
        <dbReference type="ARBA" id="ARBA00022692"/>
    </source>
</evidence>
<keyword evidence="1 5" id="KW-1003">Cell membrane</keyword>
<evidence type="ECO:0000256" key="3">
    <source>
        <dbReference type="ARBA" id="ARBA00022989"/>
    </source>
</evidence>
<dbReference type="Proteomes" id="UP001595828">
    <property type="component" value="Unassembled WGS sequence"/>
</dbReference>
<reference evidence="7" key="1">
    <citation type="journal article" date="2019" name="Int. J. Syst. Evol. Microbiol.">
        <title>The Global Catalogue of Microorganisms (GCM) 10K type strain sequencing project: providing services to taxonomists for standard genome sequencing and annotation.</title>
        <authorList>
            <consortium name="The Broad Institute Genomics Platform"/>
            <consortium name="The Broad Institute Genome Sequencing Center for Infectious Disease"/>
            <person name="Wu L."/>
            <person name="Ma J."/>
        </authorList>
    </citation>
    <scope>NUCLEOTIDE SEQUENCE [LARGE SCALE GENOMIC DNA]</scope>
    <source>
        <strain evidence="7">CGMCC 1.12989</strain>
    </source>
</reference>